<dbReference type="InterPro" id="IPR020846">
    <property type="entry name" value="MFS_dom"/>
</dbReference>
<dbReference type="VEuPathDB" id="FungiDB:BO83DRAFT_459334"/>
<sequence>MDRVDIHEGQLKDASSHEIEDVDATEVISFTPEEEKALVRKIDMTLLPTVWVMYLLSYLDRTNIGNAKISGMQVDLNLTSNEYSIALVVFFVGYVVFEVPSKYGFSTHVLALGRSRPSIFLSTIMIIWGALTCVMAVVKDFSHLVVLRVIIGCIESGFAPGVLLVLSSWYKQTEQSKRFGVFISAAVLSGAFGGLIAAGIVDGLEGVHGIRGWRWLFIIEGVITIGCALVSLFVLPDFPATTRRLSDRERQIAVARLARENVTATTEDTEHLSSLGACRVACKDFRTWAFVIGYMVIVGSSTLTYFYPTLVKGLFGDASTEKVNFLTVPIYGVAFVATGITSYCGDKFPTWRGLIIAGWLAFSLICSVIVCAVYNFTARYVLLLLMAAGLWSTNGGTLAYASSAFAGMHPQARGVALAMVNALGNLAQIYGSYLFPDKDSPKYIMGFSVISAMLAVGVVVFLVLHIWFRRRLRSGNVQ</sequence>
<feature type="transmembrane region" description="Helical" evidence="6">
    <location>
        <begin position="179"/>
        <end position="201"/>
    </location>
</feature>
<dbReference type="Pfam" id="PF07690">
    <property type="entry name" value="MFS_1"/>
    <property type="match status" value="1"/>
</dbReference>
<evidence type="ECO:0000256" key="1">
    <source>
        <dbReference type="ARBA" id="ARBA00004141"/>
    </source>
</evidence>
<dbReference type="RefSeq" id="XP_025382089.1">
    <property type="nucleotide sequence ID" value="XM_025537172.1"/>
</dbReference>
<dbReference type="InterPro" id="IPR036259">
    <property type="entry name" value="MFS_trans_sf"/>
</dbReference>
<feature type="transmembrane region" description="Helical" evidence="6">
    <location>
        <begin position="144"/>
        <end position="167"/>
    </location>
</feature>
<gene>
    <name evidence="8" type="ORF">BO83DRAFT_459334</name>
</gene>
<keyword evidence="5 6" id="KW-0472">Membrane</keyword>
<dbReference type="GO" id="GO:0016020">
    <property type="term" value="C:membrane"/>
    <property type="evidence" value="ECO:0007669"/>
    <property type="project" value="UniProtKB-SubCell"/>
</dbReference>
<feature type="transmembrane region" description="Helical" evidence="6">
    <location>
        <begin position="118"/>
        <end position="138"/>
    </location>
</feature>
<feature type="transmembrane region" description="Helical" evidence="6">
    <location>
        <begin position="79"/>
        <end position="97"/>
    </location>
</feature>
<dbReference type="Gene3D" id="1.20.1250.20">
    <property type="entry name" value="MFS general substrate transporter like domains"/>
    <property type="match status" value="2"/>
</dbReference>
<reference evidence="8" key="1">
    <citation type="submission" date="2016-12" db="EMBL/GenBank/DDBJ databases">
        <title>The genomes of Aspergillus section Nigri reveals drivers in fungal speciation.</title>
        <authorList>
            <consortium name="DOE Joint Genome Institute"/>
            <person name="Vesth T.C."/>
            <person name="Nybo J."/>
            <person name="Theobald S."/>
            <person name="Brandl J."/>
            <person name="Frisvad J.C."/>
            <person name="Nielsen K.F."/>
            <person name="Lyhne E.K."/>
            <person name="Kogle M.E."/>
            <person name="Kuo A."/>
            <person name="Riley R."/>
            <person name="Clum A."/>
            <person name="Nolan M."/>
            <person name="Lipzen A."/>
            <person name="Salamov A."/>
            <person name="Henrissat B."/>
            <person name="Wiebenga A."/>
            <person name="De vries R.P."/>
            <person name="Grigoriev I.V."/>
            <person name="Mortensen U.H."/>
            <person name="Andersen M.R."/>
            <person name="Baker S.E."/>
        </authorList>
    </citation>
    <scope>NUCLEOTIDE SEQUENCE</scope>
    <source>
        <strain evidence="8">CBS 122712</strain>
    </source>
</reference>
<dbReference type="Proteomes" id="UP000246171">
    <property type="component" value="Unassembled WGS sequence"/>
</dbReference>
<keyword evidence="4 6" id="KW-1133">Transmembrane helix</keyword>
<dbReference type="PANTHER" id="PTHR43791:SF38">
    <property type="entry name" value="MAJOR FACILITATOR SUPERFAMILY (MFS) PROFILE DOMAIN-CONTAINING PROTEIN"/>
    <property type="match status" value="1"/>
</dbReference>
<keyword evidence="3 6" id="KW-0812">Transmembrane</keyword>
<evidence type="ECO:0000256" key="5">
    <source>
        <dbReference type="ARBA" id="ARBA00023136"/>
    </source>
</evidence>
<proteinExistence type="predicted"/>
<evidence type="ECO:0000259" key="7">
    <source>
        <dbReference type="PROSITE" id="PS50850"/>
    </source>
</evidence>
<feature type="transmembrane region" description="Helical" evidence="6">
    <location>
        <begin position="288"/>
        <end position="308"/>
    </location>
</feature>
<comment type="subcellular location">
    <subcellularLocation>
        <location evidence="1">Membrane</location>
        <topology evidence="1">Multi-pass membrane protein</topology>
    </subcellularLocation>
</comment>
<evidence type="ECO:0000313" key="8">
    <source>
        <dbReference type="EMBL" id="PWY62097.1"/>
    </source>
</evidence>
<keyword evidence="2" id="KW-0813">Transport</keyword>
<evidence type="ECO:0000256" key="6">
    <source>
        <dbReference type="SAM" id="Phobius"/>
    </source>
</evidence>
<dbReference type="PROSITE" id="PS50850">
    <property type="entry name" value="MFS"/>
    <property type="match status" value="1"/>
</dbReference>
<feature type="transmembrane region" description="Helical" evidence="6">
    <location>
        <begin position="443"/>
        <end position="468"/>
    </location>
</feature>
<dbReference type="PANTHER" id="PTHR43791">
    <property type="entry name" value="PERMEASE-RELATED"/>
    <property type="match status" value="1"/>
</dbReference>
<dbReference type="GO" id="GO:0022857">
    <property type="term" value="F:transmembrane transporter activity"/>
    <property type="evidence" value="ECO:0007669"/>
    <property type="project" value="InterPro"/>
</dbReference>
<dbReference type="OrthoDB" id="2985014at2759"/>
<comment type="caution">
    <text evidence="8">The sequence shown here is derived from an EMBL/GenBank/DDBJ whole genome shotgun (WGS) entry which is preliminary data.</text>
</comment>
<dbReference type="AlphaFoldDB" id="A0A317UND9"/>
<evidence type="ECO:0000313" key="9">
    <source>
        <dbReference type="Proteomes" id="UP000246171"/>
    </source>
</evidence>
<keyword evidence="9" id="KW-1185">Reference proteome</keyword>
<feature type="transmembrane region" description="Helical" evidence="6">
    <location>
        <begin position="354"/>
        <end position="376"/>
    </location>
</feature>
<dbReference type="SUPFAM" id="SSF103473">
    <property type="entry name" value="MFS general substrate transporter"/>
    <property type="match status" value="1"/>
</dbReference>
<protein>
    <submittedName>
        <fullName evidence="8">MFS general substrate transporter</fullName>
    </submittedName>
</protein>
<accession>A0A317UND9</accession>
<dbReference type="FunFam" id="1.20.1250.20:FF:000394">
    <property type="entry name" value="MFS general substrate transporter"/>
    <property type="match status" value="1"/>
</dbReference>
<feature type="domain" description="Major facilitator superfamily (MFS) profile" evidence="7">
    <location>
        <begin position="46"/>
        <end position="469"/>
    </location>
</feature>
<dbReference type="InterPro" id="IPR011701">
    <property type="entry name" value="MFS"/>
</dbReference>
<dbReference type="FunFam" id="1.20.1250.20:FF:000057">
    <property type="entry name" value="MFS general substrate transporter"/>
    <property type="match status" value="1"/>
</dbReference>
<feature type="transmembrane region" description="Helical" evidence="6">
    <location>
        <begin position="382"/>
        <end position="402"/>
    </location>
</feature>
<evidence type="ECO:0000256" key="3">
    <source>
        <dbReference type="ARBA" id="ARBA00022692"/>
    </source>
</evidence>
<feature type="transmembrane region" description="Helical" evidence="6">
    <location>
        <begin position="328"/>
        <end position="345"/>
    </location>
</feature>
<dbReference type="GeneID" id="37059134"/>
<feature type="transmembrane region" description="Helical" evidence="6">
    <location>
        <begin position="213"/>
        <end position="235"/>
    </location>
</feature>
<organism evidence="8 9">
    <name type="scientific">Aspergillus eucalypticola (strain CBS 122712 / IBT 29274)</name>
    <dbReference type="NCBI Taxonomy" id="1448314"/>
    <lineage>
        <taxon>Eukaryota</taxon>
        <taxon>Fungi</taxon>
        <taxon>Dikarya</taxon>
        <taxon>Ascomycota</taxon>
        <taxon>Pezizomycotina</taxon>
        <taxon>Eurotiomycetes</taxon>
        <taxon>Eurotiomycetidae</taxon>
        <taxon>Eurotiales</taxon>
        <taxon>Aspergillaceae</taxon>
        <taxon>Aspergillus</taxon>
        <taxon>Aspergillus subgen. Circumdati</taxon>
    </lineage>
</organism>
<dbReference type="EMBL" id="MSFU01000049">
    <property type="protein sequence ID" value="PWY62097.1"/>
    <property type="molecule type" value="Genomic_DNA"/>
</dbReference>
<feature type="transmembrane region" description="Helical" evidence="6">
    <location>
        <begin position="414"/>
        <end position="431"/>
    </location>
</feature>
<evidence type="ECO:0000256" key="4">
    <source>
        <dbReference type="ARBA" id="ARBA00022989"/>
    </source>
</evidence>
<name>A0A317UND9_ASPEC</name>
<evidence type="ECO:0000256" key="2">
    <source>
        <dbReference type="ARBA" id="ARBA00022448"/>
    </source>
</evidence>